<evidence type="ECO:0000313" key="3">
    <source>
        <dbReference type="Proteomes" id="UP000236725"/>
    </source>
</evidence>
<accession>A0A8G2BX35</accession>
<keyword evidence="1" id="KW-0812">Transmembrane</keyword>
<name>A0A8G2BX35_9BACT</name>
<sequence length="291" mass="34316">MRLFLLKIIYFFSLLLLWCLVNFLWGSFFLSKIICGSEKKDQIYVFGDSHTEYSLLPNDDNQLKNLSVSGEPLRDTYYKYLSLKKEIGDSSTVIVGVGYHSFYFYTETDTSKLQVNEMYNIINDNSLLLFYFQKMEKRECIKFLPFLYSLPIYVLNKERYGGYKEMKRNLDLSKDAACQRFRKHFENKSFDPNTISFLREICNNKAERVIIYFAPVHSNYYKLIPDTIKSRVDSLLASLVDNKKVFLLNYSNVELDDSCFYDSDHLNLKGSENITRVLLENIDEIKYGKKE</sequence>
<keyword evidence="3" id="KW-1185">Reference proteome</keyword>
<organism evidence="2 3">
    <name type="scientific">Parabacteroides chinchillae</name>
    <dbReference type="NCBI Taxonomy" id="871327"/>
    <lineage>
        <taxon>Bacteria</taxon>
        <taxon>Pseudomonadati</taxon>
        <taxon>Bacteroidota</taxon>
        <taxon>Bacteroidia</taxon>
        <taxon>Bacteroidales</taxon>
        <taxon>Tannerellaceae</taxon>
        <taxon>Parabacteroides</taxon>
    </lineage>
</organism>
<dbReference type="RefSeq" id="WP_146059475.1">
    <property type="nucleotide sequence ID" value="NZ_FNVS01000011.1"/>
</dbReference>
<evidence type="ECO:0000313" key="2">
    <source>
        <dbReference type="EMBL" id="SEF98757.1"/>
    </source>
</evidence>
<dbReference type="SUPFAM" id="SSF52266">
    <property type="entry name" value="SGNH hydrolase"/>
    <property type="match status" value="1"/>
</dbReference>
<gene>
    <name evidence="2" type="ORF">SAMN05444001_11147</name>
</gene>
<reference evidence="2 3" key="1">
    <citation type="submission" date="2016-10" db="EMBL/GenBank/DDBJ databases">
        <authorList>
            <person name="Varghese N."/>
            <person name="Submissions S."/>
        </authorList>
    </citation>
    <scope>NUCLEOTIDE SEQUENCE [LARGE SCALE GENOMIC DNA]</scope>
    <source>
        <strain evidence="2 3">DSM 29073</strain>
    </source>
</reference>
<comment type="caution">
    <text evidence="2">The sequence shown here is derived from an EMBL/GenBank/DDBJ whole genome shotgun (WGS) entry which is preliminary data.</text>
</comment>
<keyword evidence="1" id="KW-1133">Transmembrane helix</keyword>
<dbReference type="Proteomes" id="UP000236725">
    <property type="component" value="Unassembled WGS sequence"/>
</dbReference>
<proteinExistence type="predicted"/>
<protein>
    <submittedName>
        <fullName evidence="2">Uncharacterized protein</fullName>
    </submittedName>
</protein>
<dbReference type="EMBL" id="FNVS01000011">
    <property type="protein sequence ID" value="SEF98757.1"/>
    <property type="molecule type" value="Genomic_DNA"/>
</dbReference>
<feature type="transmembrane region" description="Helical" evidence="1">
    <location>
        <begin position="9"/>
        <end position="30"/>
    </location>
</feature>
<evidence type="ECO:0000256" key="1">
    <source>
        <dbReference type="SAM" id="Phobius"/>
    </source>
</evidence>
<keyword evidence="1" id="KW-0472">Membrane</keyword>
<dbReference type="AlphaFoldDB" id="A0A8G2BX35"/>